<proteinExistence type="predicted"/>
<keyword evidence="2" id="KW-1185">Reference proteome</keyword>
<dbReference type="GeneID" id="25308991"/>
<organism evidence="1 2">
    <name type="scientific">Fonsecaea pedrosoi CBS 271.37</name>
    <dbReference type="NCBI Taxonomy" id="1442368"/>
    <lineage>
        <taxon>Eukaryota</taxon>
        <taxon>Fungi</taxon>
        <taxon>Dikarya</taxon>
        <taxon>Ascomycota</taxon>
        <taxon>Pezizomycotina</taxon>
        <taxon>Eurotiomycetes</taxon>
        <taxon>Chaetothyriomycetidae</taxon>
        <taxon>Chaetothyriales</taxon>
        <taxon>Herpotrichiellaceae</taxon>
        <taxon>Fonsecaea</taxon>
    </lineage>
</organism>
<name>A0A0D2GEM8_9EURO</name>
<dbReference type="AlphaFoldDB" id="A0A0D2GEM8"/>
<sequence length="91" mass="10355">MEDAIIGELKQTSRRLQDPGEDTIIKQLVPDIIPPVESIPDHRLEDERDQALFDSAPAPLNQNTMRYLICCHSIHLKMPNLRGESGLHIRC</sequence>
<reference evidence="1 2" key="1">
    <citation type="submission" date="2015-01" db="EMBL/GenBank/DDBJ databases">
        <title>The Genome Sequence of Fonsecaea pedrosoi CBS 271.37.</title>
        <authorList>
            <consortium name="The Broad Institute Genomics Platform"/>
            <person name="Cuomo C."/>
            <person name="de Hoog S."/>
            <person name="Gorbushina A."/>
            <person name="Stielow B."/>
            <person name="Teixiera M."/>
            <person name="Abouelleil A."/>
            <person name="Chapman S.B."/>
            <person name="Priest M."/>
            <person name="Young S.K."/>
            <person name="Wortman J."/>
            <person name="Nusbaum C."/>
            <person name="Birren B."/>
        </authorList>
    </citation>
    <scope>NUCLEOTIDE SEQUENCE [LARGE SCALE GENOMIC DNA]</scope>
    <source>
        <strain evidence="1 2">CBS 271.37</strain>
    </source>
</reference>
<protein>
    <submittedName>
        <fullName evidence="1">Uncharacterized protein</fullName>
    </submittedName>
</protein>
<evidence type="ECO:0000313" key="1">
    <source>
        <dbReference type="EMBL" id="KIW77055.1"/>
    </source>
</evidence>
<dbReference type="EMBL" id="KN846974">
    <property type="protein sequence ID" value="KIW77055.1"/>
    <property type="molecule type" value="Genomic_DNA"/>
</dbReference>
<dbReference type="Proteomes" id="UP000053029">
    <property type="component" value="Unassembled WGS sequence"/>
</dbReference>
<dbReference type="HOGENOM" id="CLU_2427073_0_0_1"/>
<dbReference type="VEuPathDB" id="FungiDB:Z517_09501"/>
<dbReference type="RefSeq" id="XP_013280863.1">
    <property type="nucleotide sequence ID" value="XM_013425409.1"/>
</dbReference>
<gene>
    <name evidence="1" type="ORF">Z517_09501</name>
</gene>
<accession>A0A0D2GEM8</accession>
<evidence type="ECO:0000313" key="2">
    <source>
        <dbReference type="Proteomes" id="UP000053029"/>
    </source>
</evidence>